<evidence type="ECO:0000256" key="1">
    <source>
        <dbReference type="SAM" id="MobiDB-lite"/>
    </source>
</evidence>
<feature type="region of interest" description="Disordered" evidence="1">
    <location>
        <begin position="1"/>
        <end position="20"/>
    </location>
</feature>
<dbReference type="RefSeq" id="WP_162924124.1">
    <property type="nucleotide sequence ID" value="NZ_BPFB01000006.1"/>
</dbReference>
<reference evidence="2 3" key="1">
    <citation type="submission" date="2021-05" db="EMBL/GenBank/DDBJ databases">
        <title>Molecular characterization for Shewanella algae harboring chromosomal blaOXA-55-like strains isolated from clinical and environment sample.</title>
        <authorList>
            <person name="Ohama Y."/>
            <person name="Aoki K."/>
            <person name="Harada S."/>
            <person name="Moriya K."/>
            <person name="Ishii Y."/>
            <person name="Tateda K."/>
        </authorList>
    </citation>
    <scope>NUCLEOTIDE SEQUENCE [LARGE SCALE GENOMIC DNA]</scope>
    <source>
        <strain evidence="2 3">LMG 23746</strain>
    </source>
</reference>
<dbReference type="EMBL" id="BPFB01000006">
    <property type="protein sequence ID" value="GIU43421.1"/>
    <property type="molecule type" value="Genomic_DNA"/>
</dbReference>
<organism evidence="2 3">
    <name type="scientific">Shewanella algidipiscicola</name>
    <dbReference type="NCBI Taxonomy" id="614070"/>
    <lineage>
        <taxon>Bacteria</taxon>
        <taxon>Pseudomonadati</taxon>
        <taxon>Pseudomonadota</taxon>
        <taxon>Gammaproteobacteria</taxon>
        <taxon>Alteromonadales</taxon>
        <taxon>Shewanellaceae</taxon>
        <taxon>Shewanella</taxon>
    </lineage>
</organism>
<comment type="caution">
    <text evidence="2">The sequence shown here is derived from an EMBL/GenBank/DDBJ whole genome shotgun (WGS) entry which is preliminary data.</text>
</comment>
<proteinExistence type="predicted"/>
<protein>
    <submittedName>
        <fullName evidence="2">Uncharacterized protein</fullName>
    </submittedName>
</protein>
<name>A0ABQ4P8G2_9GAMM</name>
<dbReference type="Proteomes" id="UP000761574">
    <property type="component" value="Unassembled WGS sequence"/>
</dbReference>
<evidence type="ECO:0000313" key="3">
    <source>
        <dbReference type="Proteomes" id="UP000761574"/>
    </source>
</evidence>
<feature type="compositionally biased region" description="Polar residues" evidence="1">
    <location>
        <begin position="1"/>
        <end position="15"/>
    </location>
</feature>
<sequence>MFSTRKSAFESSSLSGKKAQPQALDTLLEMFAEIGIKRQADIRLLAAIVGIFIA</sequence>
<keyword evidence="3" id="KW-1185">Reference proteome</keyword>
<accession>A0ABQ4P8G2</accession>
<evidence type="ECO:0000313" key="2">
    <source>
        <dbReference type="EMBL" id="GIU43421.1"/>
    </source>
</evidence>
<gene>
    <name evidence="2" type="ORF">TUM4630_06670</name>
</gene>